<name>A0ABQ4TU94_9HYPH</name>
<feature type="domain" description="Spore protein YkvP/CgeB glycosyl transferase-like" evidence="2">
    <location>
        <begin position="200"/>
        <end position="316"/>
    </location>
</feature>
<evidence type="ECO:0000259" key="1">
    <source>
        <dbReference type="Pfam" id="PF00534"/>
    </source>
</evidence>
<dbReference type="RefSeq" id="WP_238180644.1">
    <property type="nucleotide sequence ID" value="NZ_BPRB01000005.1"/>
</dbReference>
<dbReference type="PANTHER" id="PTHR12526">
    <property type="entry name" value="GLYCOSYLTRANSFERASE"/>
    <property type="match status" value="1"/>
</dbReference>
<dbReference type="Pfam" id="PF00534">
    <property type="entry name" value="Glycos_transf_1"/>
    <property type="match status" value="1"/>
</dbReference>
<evidence type="ECO:0000259" key="2">
    <source>
        <dbReference type="Pfam" id="PF13524"/>
    </source>
</evidence>
<reference evidence="3" key="1">
    <citation type="journal article" date="2021" name="Front. Microbiol.">
        <title>Comprehensive Comparative Genomics and Phenotyping of Methylobacterium Species.</title>
        <authorList>
            <person name="Alessa O."/>
            <person name="Ogura Y."/>
            <person name="Fujitani Y."/>
            <person name="Takami H."/>
            <person name="Hayashi T."/>
            <person name="Sahin N."/>
            <person name="Tani A."/>
        </authorList>
    </citation>
    <scope>NUCLEOTIDE SEQUENCE</scope>
    <source>
        <strain evidence="3">DSM 23632</strain>
    </source>
</reference>
<dbReference type="InterPro" id="IPR001296">
    <property type="entry name" value="Glyco_trans_1"/>
</dbReference>
<dbReference type="SUPFAM" id="SSF53756">
    <property type="entry name" value="UDP-Glycosyltransferase/glycogen phosphorylase"/>
    <property type="match status" value="1"/>
</dbReference>
<evidence type="ECO:0000313" key="4">
    <source>
        <dbReference type="Proteomes" id="UP001055057"/>
    </source>
</evidence>
<proteinExistence type="predicted"/>
<evidence type="ECO:0008006" key="5">
    <source>
        <dbReference type="Google" id="ProtNLM"/>
    </source>
</evidence>
<keyword evidence="4" id="KW-1185">Reference proteome</keyword>
<evidence type="ECO:0000313" key="3">
    <source>
        <dbReference type="EMBL" id="GJE58009.1"/>
    </source>
</evidence>
<dbReference type="Gene3D" id="3.40.50.2000">
    <property type="entry name" value="Glycogen Phosphorylase B"/>
    <property type="match status" value="2"/>
</dbReference>
<dbReference type="EMBL" id="BPRB01000005">
    <property type="protein sequence ID" value="GJE58009.1"/>
    <property type="molecule type" value="Genomic_DNA"/>
</dbReference>
<reference evidence="3" key="2">
    <citation type="submission" date="2021-08" db="EMBL/GenBank/DDBJ databases">
        <authorList>
            <person name="Tani A."/>
            <person name="Ola A."/>
            <person name="Ogura Y."/>
            <person name="Katsura K."/>
            <person name="Hayashi T."/>
        </authorList>
    </citation>
    <scope>NUCLEOTIDE SEQUENCE</scope>
    <source>
        <strain evidence="3">DSM 23632</strain>
    </source>
</reference>
<protein>
    <recommendedName>
        <fullName evidence="5">Glycosyltransferase</fullName>
    </recommendedName>
</protein>
<comment type="caution">
    <text evidence="3">The sequence shown here is derived from an EMBL/GenBank/DDBJ whole genome shotgun (WGS) entry which is preliminary data.</text>
</comment>
<gene>
    <name evidence="3" type="ORF">MPOCJGCO_0085</name>
</gene>
<dbReference type="InterPro" id="IPR055259">
    <property type="entry name" value="YkvP/CgeB_Glyco_trans-like"/>
</dbReference>
<accession>A0ABQ4TU94</accession>
<dbReference type="Proteomes" id="UP001055057">
    <property type="component" value="Unassembled WGS sequence"/>
</dbReference>
<feature type="domain" description="Glycosyl transferase family 1" evidence="1">
    <location>
        <begin position="558"/>
        <end position="710"/>
    </location>
</feature>
<dbReference type="Pfam" id="PF13524">
    <property type="entry name" value="Glyco_trans_1_2"/>
    <property type="match status" value="1"/>
</dbReference>
<organism evidence="3 4">
    <name type="scientific">Methylobacterium trifolii</name>
    <dbReference type="NCBI Taxonomy" id="1003092"/>
    <lineage>
        <taxon>Bacteria</taxon>
        <taxon>Pseudomonadati</taxon>
        <taxon>Pseudomonadota</taxon>
        <taxon>Alphaproteobacteria</taxon>
        <taxon>Hyphomicrobiales</taxon>
        <taxon>Methylobacteriaceae</taxon>
        <taxon>Methylobacterium</taxon>
    </lineage>
</organism>
<sequence>MARISVLLLDTEPRTRNAYITLAIADALRRDPRVARVVLGEHGSAIRTFQEEGLDTFVAFGGARAHSPLLTRLAALARHSILWTTEDPYEVDNNVRYATAFDHVFTNDKAAVAAYGGRASHLPLAAAPAFQDLPVLTDDAAYRYDLLFIGTAWPNRVRSLNAILSAMPRRLTTKLALPYNEFLGPPVLDDPSPITDWRCGNADFARFSNRSRVVLTLPRAFSASAEGRASGSTPPPRLFEAALAGGFQVMVSAEPETRDYYAQDTEIRLCADDGEAVAAIAQALSEPEQRIAMAQAARERTLREHLYAHRVATMLDAVEAGASTRVATPVGPKRKTILYVTHNRAGHRPGGGIEVYQEALGALAPDYDLLFLFPVIDGGRIDLHLEGQGLHRTFEVAADTDQALTDPVIEGLFEKILFRHAVDLVHVHHLIHLPASLPLIAQACGVPTVYQLHDHYLICERFLLLDPRGRFCDVVNRGTQHCDACLFSGDRFPPGSKARRDLFMANVVAGIDAFVTSTPATGAYLRGFYPEIEPDRIVEIEMLTPGASAARARLARRDDGRLTVAVIGGLAPHKGGGDILDLIRLCADYPIRFKVFGSVDEDCRRHLEVHAAGRVAFVGAYEQAAIIGLLEGCDVSLHLSTWPETFVIALGEAWKAGLVPIVTQIGAMAERVRDGIDGFTVPVNAPGAVLARLLDLHFDRDRLATMRAAAADKDFITAAAHLSALRGLYERLTGARPCPHDRVPDRTEADYNLALFDAGLRVNARRWTSPAIAWDSDYPAALSVDGAQGDAIGMERVVLTDALPPEHAGLPERVLDLGRMDGEWWLDQIKLDDRPVEDRTGYEVVLRSFSLRGWLRASPTGRPEATYLRITGPAGVRYARLAREERGDLVRDADDRISAETGFNGRIPIRDLDTGPYAIDLIQVVDGRRATVPDFLNLHLASTIRTDRPVAWQPDWDGPAVTTSDAPLHAIRQNLPQAAGIPIATERDVWAFEARGSVEGAPDGVFALLRPEAGGPVWWIRAQWQPDPEPGTASGRLAFAARMTGLAPGRYRLGFTLGQGGGQAGGQEGGRTGPRAIETDLALVMSPDAARFRADAQAPAGLRTRFARRVRSGLSLDWAGPRETAGADPTIRCLGWAFVPGHGALLSTVAAWSEDGQPRYCISAGIARPDAAAHLGDGAARESGFDLCIPEAILRTGSVRLFQRYADRTLELAGFQRKVRARLDPQMGPR</sequence>